<dbReference type="GO" id="GO:0046872">
    <property type="term" value="F:metal ion binding"/>
    <property type="evidence" value="ECO:0007669"/>
    <property type="project" value="UniProtKB-KW"/>
</dbReference>
<keyword evidence="2" id="KW-0479">Metal-binding</keyword>
<dbReference type="AlphaFoldDB" id="A0A7X0B0U3"/>
<feature type="domain" description="4Fe-4S ferredoxin-type" evidence="7">
    <location>
        <begin position="11"/>
        <end position="89"/>
    </location>
</feature>
<keyword evidence="3" id="KW-0560">Oxidoreductase</keyword>
<protein>
    <submittedName>
        <fullName evidence="8">Fe-S oxidoreductase</fullName>
    </submittedName>
</protein>
<dbReference type="PANTHER" id="PTHR43255">
    <property type="entry name" value="IRON-SULFUR-BINDING OXIDOREDUCTASE FADF-RELATED-RELATED"/>
    <property type="match status" value="1"/>
</dbReference>
<dbReference type="GO" id="GO:0051539">
    <property type="term" value="F:4 iron, 4 sulfur cluster binding"/>
    <property type="evidence" value="ECO:0007669"/>
    <property type="project" value="UniProtKB-KW"/>
</dbReference>
<evidence type="ECO:0000313" key="9">
    <source>
        <dbReference type="Proteomes" id="UP000539175"/>
    </source>
</evidence>
<feature type="domain" description="Cysteine-rich" evidence="6">
    <location>
        <begin position="323"/>
        <end position="395"/>
    </location>
</feature>
<dbReference type="Pfam" id="PF13183">
    <property type="entry name" value="Fer4_8"/>
    <property type="match status" value="1"/>
</dbReference>
<dbReference type="Pfam" id="PF02754">
    <property type="entry name" value="CCG"/>
    <property type="match status" value="1"/>
</dbReference>
<evidence type="ECO:0000259" key="6">
    <source>
        <dbReference type="Pfam" id="PF02754"/>
    </source>
</evidence>
<evidence type="ECO:0000256" key="1">
    <source>
        <dbReference type="ARBA" id="ARBA00022485"/>
    </source>
</evidence>
<evidence type="ECO:0000313" key="8">
    <source>
        <dbReference type="EMBL" id="MBB6253277.1"/>
    </source>
</evidence>
<dbReference type="InterPro" id="IPR004017">
    <property type="entry name" value="Cys_rich_dom"/>
</dbReference>
<evidence type="ECO:0000259" key="7">
    <source>
        <dbReference type="Pfam" id="PF13183"/>
    </source>
</evidence>
<keyword evidence="1" id="KW-0004">4Fe-4S</keyword>
<accession>A0A7X0B0U3</accession>
<keyword evidence="9" id="KW-1185">Reference proteome</keyword>
<dbReference type="GO" id="GO:0005886">
    <property type="term" value="C:plasma membrane"/>
    <property type="evidence" value="ECO:0007669"/>
    <property type="project" value="TreeGrafter"/>
</dbReference>
<proteinExistence type="predicted"/>
<keyword evidence="5" id="KW-0411">Iron-sulfur</keyword>
<dbReference type="RefSeq" id="WP_184803566.1">
    <property type="nucleotide sequence ID" value="NZ_JACIIZ010000011.1"/>
</dbReference>
<dbReference type="InterPro" id="IPR051460">
    <property type="entry name" value="HdrC_iron-sulfur_subunit"/>
</dbReference>
<dbReference type="EMBL" id="JACIIZ010000011">
    <property type="protein sequence ID" value="MBB6253277.1"/>
    <property type="molecule type" value="Genomic_DNA"/>
</dbReference>
<organism evidence="8 9">
    <name type="scientific">Nitrospirillum iridis</name>
    <dbReference type="NCBI Taxonomy" id="765888"/>
    <lineage>
        <taxon>Bacteria</taxon>
        <taxon>Pseudomonadati</taxon>
        <taxon>Pseudomonadota</taxon>
        <taxon>Alphaproteobacteria</taxon>
        <taxon>Rhodospirillales</taxon>
        <taxon>Azospirillaceae</taxon>
        <taxon>Nitrospirillum</taxon>
    </lineage>
</organism>
<sequence length="422" mass="46176">MQHLQERAGYLEACTRCSGCKWVPNIESDEFAQICPSVHYGKFHPYSGGGKMINAYALLKGLINYDDALIDTIYSCSNCGGCDVACKANFGDAYEPLAALYALRQQVVADGQLPEPLKRLLANLRATGNRFGYPPASRGRWCATVDVKRWPDQAADTVLYVGDLAFDEGAWPQLRDVIRRLGAAGVDVAIAGENEVDLGGLAFDIGDGGQARDLAEAFLRQVQGCPPRRLIICDDQAFAAVRNVFPRLGLVMPNVETLHLTEWLSGNFTGAARERQRVTYHDSCRLGRLGEAVQPWRGNWEVHEHYLKVRTPPVHTNFGAGVYDAPRHLLTAVNAEIVEMPRNRESAFCCGNGGGAKEFNPDFARSAGRERLREACSTGAELLISSCGGCVGHLKQIAEEDGLGIGVISLMDYLRQRSGEQQ</sequence>
<reference evidence="8 9" key="1">
    <citation type="submission" date="2020-08" db="EMBL/GenBank/DDBJ databases">
        <title>Genomic Encyclopedia of Type Strains, Phase IV (KMG-IV): sequencing the most valuable type-strain genomes for metagenomic binning, comparative biology and taxonomic classification.</title>
        <authorList>
            <person name="Goeker M."/>
        </authorList>
    </citation>
    <scope>NUCLEOTIDE SEQUENCE [LARGE SCALE GENOMIC DNA]</scope>
    <source>
        <strain evidence="8 9">DSM 22198</strain>
    </source>
</reference>
<dbReference type="InterPro" id="IPR017896">
    <property type="entry name" value="4Fe4S_Fe-S-bd"/>
</dbReference>
<comment type="caution">
    <text evidence="8">The sequence shown here is derived from an EMBL/GenBank/DDBJ whole genome shotgun (WGS) entry which is preliminary data.</text>
</comment>
<dbReference type="PANTHER" id="PTHR43255:SF1">
    <property type="entry name" value="IRON-SULFUR-BINDING OXIDOREDUCTASE FADF-RELATED"/>
    <property type="match status" value="1"/>
</dbReference>
<evidence type="ECO:0000256" key="3">
    <source>
        <dbReference type="ARBA" id="ARBA00023002"/>
    </source>
</evidence>
<keyword evidence="4" id="KW-0408">Iron</keyword>
<gene>
    <name evidence="8" type="ORF">FHS74_003846</name>
</gene>
<name>A0A7X0B0U3_9PROT</name>
<dbReference type="GO" id="GO:0016491">
    <property type="term" value="F:oxidoreductase activity"/>
    <property type="evidence" value="ECO:0007669"/>
    <property type="project" value="UniProtKB-KW"/>
</dbReference>
<evidence type="ECO:0000256" key="2">
    <source>
        <dbReference type="ARBA" id="ARBA00022723"/>
    </source>
</evidence>
<dbReference type="Proteomes" id="UP000539175">
    <property type="component" value="Unassembled WGS sequence"/>
</dbReference>
<evidence type="ECO:0000256" key="5">
    <source>
        <dbReference type="ARBA" id="ARBA00023014"/>
    </source>
</evidence>
<evidence type="ECO:0000256" key="4">
    <source>
        <dbReference type="ARBA" id="ARBA00023004"/>
    </source>
</evidence>